<dbReference type="PANTHER" id="PTHR14614">
    <property type="entry name" value="HEPATOCELLULAR CARCINOMA-ASSOCIATED ANTIGEN"/>
    <property type="match status" value="1"/>
</dbReference>
<accession>A0A8J5XPD2</accession>
<protein>
    <recommendedName>
        <fullName evidence="3">Calmodulin-lysine N-methyltransferase</fullName>
    </recommendedName>
</protein>
<dbReference type="InterPro" id="IPR029063">
    <property type="entry name" value="SAM-dependent_MTases_sf"/>
</dbReference>
<keyword evidence="2" id="KW-1185">Reference proteome</keyword>
<dbReference type="OrthoDB" id="10579474at2759"/>
<dbReference type="Proteomes" id="UP000751190">
    <property type="component" value="Unassembled WGS sequence"/>
</dbReference>
<evidence type="ECO:0008006" key="3">
    <source>
        <dbReference type="Google" id="ProtNLM"/>
    </source>
</evidence>
<name>A0A8J5XPD2_DIALT</name>
<dbReference type="Pfam" id="PF10294">
    <property type="entry name" value="Methyltransf_16"/>
    <property type="match status" value="1"/>
</dbReference>
<dbReference type="InterPro" id="IPR019410">
    <property type="entry name" value="Methyltransf_16"/>
</dbReference>
<evidence type="ECO:0000313" key="1">
    <source>
        <dbReference type="EMBL" id="KAG8466996.1"/>
    </source>
</evidence>
<gene>
    <name evidence="1" type="ORF">KFE25_008375</name>
</gene>
<dbReference type="EMBL" id="JAGTXO010000007">
    <property type="protein sequence ID" value="KAG8466996.1"/>
    <property type="molecule type" value="Genomic_DNA"/>
</dbReference>
<dbReference type="AlphaFoldDB" id="A0A8J5XPD2"/>
<sequence length="329" mass="34809">MDGAGAGGAELRFGPGYTRAILSACERGEREYCHTADTSGRAPTRCVYELGGGVEVVVQELRVAEGGLGWRVWVGALVLARWMVAHADAFRGRRVLELGSGLGLGGLVAAQLGADAVAMSDCLAPLVHNLRLNAALNAARVPSTTCIRACAVRERQPAGGAPPAAGRRRTMEECVGDRYTLPPDTDWLAPAEAFNVVVASEVLYEAYHADSMADAVARHLARAACSRAHVLYVNRDERFLCARGILWAFVRAARARGLAVHIAASRPHARAAGRCADFAPAMAEADAERVRAAVEPAAGEDDVKLALVTLRWAEAGRTVACADVCNSRS</sequence>
<comment type="caution">
    <text evidence="1">The sequence shown here is derived from an EMBL/GenBank/DDBJ whole genome shotgun (WGS) entry which is preliminary data.</text>
</comment>
<dbReference type="Gene3D" id="3.40.50.150">
    <property type="entry name" value="Vaccinia Virus protein VP39"/>
    <property type="match status" value="1"/>
</dbReference>
<dbReference type="SUPFAM" id="SSF53335">
    <property type="entry name" value="S-adenosyl-L-methionine-dependent methyltransferases"/>
    <property type="match status" value="1"/>
</dbReference>
<proteinExistence type="predicted"/>
<dbReference type="PANTHER" id="PTHR14614:SF157">
    <property type="entry name" value="METHYLTRANSFERASE TYPE 12 DOMAIN-CONTAINING PROTEIN"/>
    <property type="match status" value="1"/>
</dbReference>
<evidence type="ECO:0000313" key="2">
    <source>
        <dbReference type="Proteomes" id="UP000751190"/>
    </source>
</evidence>
<organism evidence="1 2">
    <name type="scientific">Diacronema lutheri</name>
    <name type="common">Unicellular marine alga</name>
    <name type="synonym">Monochrysis lutheri</name>
    <dbReference type="NCBI Taxonomy" id="2081491"/>
    <lineage>
        <taxon>Eukaryota</taxon>
        <taxon>Haptista</taxon>
        <taxon>Haptophyta</taxon>
        <taxon>Pavlovophyceae</taxon>
        <taxon>Pavlovales</taxon>
        <taxon>Pavlovaceae</taxon>
        <taxon>Diacronema</taxon>
    </lineage>
</organism>
<reference evidence="1" key="1">
    <citation type="submission" date="2021-05" db="EMBL/GenBank/DDBJ databases">
        <title>The genome of the haptophyte Pavlova lutheri (Diacronema luteri, Pavlovales) - a model for lipid biosynthesis in eukaryotic algae.</title>
        <authorList>
            <person name="Hulatt C.J."/>
            <person name="Posewitz M.C."/>
        </authorList>
    </citation>
    <scope>NUCLEOTIDE SEQUENCE</scope>
    <source>
        <strain evidence="1">NIVA-4/92</strain>
    </source>
</reference>